<dbReference type="EC" id="2.4.2.19" evidence="5"/>
<evidence type="ECO:0000256" key="7">
    <source>
        <dbReference type="ARBA" id="ARBA00022676"/>
    </source>
</evidence>
<evidence type="ECO:0000256" key="1">
    <source>
        <dbReference type="ARBA" id="ARBA00003237"/>
    </source>
</evidence>
<feature type="binding site" evidence="13">
    <location>
        <position position="227"/>
    </location>
    <ligand>
        <name>substrate</name>
    </ligand>
</feature>
<gene>
    <name evidence="16" type="ORF">A6X21_03880</name>
</gene>
<keyword evidence="8 12" id="KW-0808">Transferase</keyword>
<proteinExistence type="inferred from homology"/>
<dbReference type="Pfam" id="PF01729">
    <property type="entry name" value="QRPTase_C"/>
    <property type="match status" value="1"/>
</dbReference>
<feature type="binding site" evidence="13">
    <location>
        <begin position="253"/>
        <end position="255"/>
    </location>
    <ligand>
        <name>substrate</name>
    </ligand>
</feature>
<dbReference type="GO" id="GO:0005737">
    <property type="term" value="C:cytoplasm"/>
    <property type="evidence" value="ECO:0007669"/>
    <property type="project" value="TreeGrafter"/>
</dbReference>
<dbReference type="Pfam" id="PF02749">
    <property type="entry name" value="QRPTase_N"/>
    <property type="match status" value="1"/>
</dbReference>
<dbReference type="GO" id="GO:0034213">
    <property type="term" value="P:quinolinate catabolic process"/>
    <property type="evidence" value="ECO:0007669"/>
    <property type="project" value="TreeGrafter"/>
</dbReference>
<evidence type="ECO:0000256" key="2">
    <source>
        <dbReference type="ARBA" id="ARBA00004893"/>
    </source>
</evidence>
<dbReference type="InterPro" id="IPR002638">
    <property type="entry name" value="Quinolinate_PRibosylTrfase_C"/>
</dbReference>
<dbReference type="PIRSF" id="PIRSF006250">
    <property type="entry name" value="NadC_ModD"/>
    <property type="match status" value="1"/>
</dbReference>
<evidence type="ECO:0000256" key="10">
    <source>
        <dbReference type="ARBA" id="ARBA00047445"/>
    </source>
</evidence>
<comment type="pathway">
    <text evidence="2">Cofactor biosynthesis; NAD(+) biosynthesis; nicotinate D-ribonucleotide from quinolinate: step 1/1.</text>
</comment>
<comment type="catalytic activity">
    <reaction evidence="10">
        <text>nicotinate beta-D-ribonucleotide + CO2 + diphosphate = quinolinate + 5-phospho-alpha-D-ribose 1-diphosphate + 2 H(+)</text>
        <dbReference type="Rhea" id="RHEA:12733"/>
        <dbReference type="ChEBI" id="CHEBI:15378"/>
        <dbReference type="ChEBI" id="CHEBI:16526"/>
        <dbReference type="ChEBI" id="CHEBI:29959"/>
        <dbReference type="ChEBI" id="CHEBI:33019"/>
        <dbReference type="ChEBI" id="CHEBI:57502"/>
        <dbReference type="ChEBI" id="CHEBI:58017"/>
        <dbReference type="EC" id="2.4.2.19"/>
    </reaction>
</comment>
<keyword evidence="7 12" id="KW-0328">Glycosyltransferase</keyword>
<dbReference type="InterPro" id="IPR004393">
    <property type="entry name" value="NadC"/>
</dbReference>
<dbReference type="CDD" id="cd01572">
    <property type="entry name" value="QPRTase"/>
    <property type="match status" value="1"/>
</dbReference>
<feature type="binding site" evidence="13">
    <location>
        <position position="206"/>
    </location>
    <ligand>
        <name>substrate</name>
    </ligand>
</feature>
<evidence type="ECO:0000256" key="4">
    <source>
        <dbReference type="ARBA" id="ARBA00011218"/>
    </source>
</evidence>
<dbReference type="GO" id="GO:0004514">
    <property type="term" value="F:nicotinate-nucleotide diphosphorylase (carboxylating) activity"/>
    <property type="evidence" value="ECO:0007669"/>
    <property type="project" value="UniProtKB-EC"/>
</dbReference>
<dbReference type="FunFam" id="3.90.1170.20:FF:000001">
    <property type="entry name" value="Nicotinate-nucleotide diphosphorylase (Carboxylating)"/>
    <property type="match status" value="1"/>
</dbReference>
<evidence type="ECO:0000313" key="17">
    <source>
        <dbReference type="Proteomes" id="UP000094828"/>
    </source>
</evidence>
<evidence type="ECO:0000256" key="8">
    <source>
        <dbReference type="ARBA" id="ARBA00022679"/>
    </source>
</evidence>
<keyword evidence="17" id="KW-1185">Reference proteome</keyword>
<keyword evidence="6" id="KW-0662">Pyridine nucleotide biosynthesis</keyword>
<organism evidence="16 17">
    <name type="scientific">Planctopirus hydrillae</name>
    <dbReference type="NCBI Taxonomy" id="1841610"/>
    <lineage>
        <taxon>Bacteria</taxon>
        <taxon>Pseudomonadati</taxon>
        <taxon>Planctomycetota</taxon>
        <taxon>Planctomycetia</taxon>
        <taxon>Planctomycetales</taxon>
        <taxon>Planctomycetaceae</taxon>
        <taxon>Planctopirus</taxon>
    </lineage>
</organism>
<dbReference type="InterPro" id="IPR022412">
    <property type="entry name" value="Quinolinate_PRibosylTrfase_N"/>
</dbReference>
<dbReference type="InterPro" id="IPR027277">
    <property type="entry name" value="NadC/ModD"/>
</dbReference>
<evidence type="ECO:0000259" key="15">
    <source>
        <dbReference type="Pfam" id="PF02749"/>
    </source>
</evidence>
<feature type="binding site" evidence="13">
    <location>
        <position position="163"/>
    </location>
    <ligand>
        <name>substrate</name>
    </ligand>
</feature>
<dbReference type="AlphaFoldDB" id="A0A1C3ENH8"/>
<name>A0A1C3ENH8_9PLAN</name>
<dbReference type="InterPro" id="IPR037128">
    <property type="entry name" value="Quinolinate_PRibosylTase_N_sf"/>
</dbReference>
<dbReference type="Proteomes" id="UP000094828">
    <property type="component" value="Unassembled WGS sequence"/>
</dbReference>
<dbReference type="Gene3D" id="3.90.1170.20">
    <property type="entry name" value="Quinolinate phosphoribosyl transferase, N-terminal domain"/>
    <property type="match status" value="1"/>
</dbReference>
<sequence length="296" mass="31840">MAHSFFGSIEKAAAERLILWAFQEDLGERGDLTCQGMIDPALVATVKIVSRQPGILAGLPIAQMIYQQMDASIQWEAFAVDGDELMAGQVVAEVTGPVSTLLTGERTVLNFVTHLSGIATLTHQFVELAQGTKAKILDTRKTLPGYRSLAKYAVRCGGGHNHRMGLYDGILIKDNHLAAWKSSGSIAEAIEHVRAQMGANIDIEVEVDTLEQMVDAMRAKPQIILLDNMTTRELTEAVAYRDQHATEILLEASGGVNLTTVAAIAATGVDRISIGALTHSAPQLDLALDWGAALKK</sequence>
<dbReference type="UniPathway" id="UPA00253">
    <property type="reaction ID" value="UER00331"/>
</dbReference>
<feature type="domain" description="Quinolinate phosphoribosyl transferase N-terminal" evidence="15">
    <location>
        <begin position="31"/>
        <end position="116"/>
    </location>
</feature>
<dbReference type="SUPFAM" id="SSF51690">
    <property type="entry name" value="Nicotinate/Quinolinate PRTase C-terminal domain-like"/>
    <property type="match status" value="1"/>
</dbReference>
<evidence type="ECO:0000256" key="6">
    <source>
        <dbReference type="ARBA" id="ARBA00022642"/>
    </source>
</evidence>
<feature type="domain" description="Quinolinate phosphoribosyl transferase C-terminal" evidence="14">
    <location>
        <begin position="118"/>
        <end position="289"/>
    </location>
</feature>
<feature type="binding site" evidence="13">
    <location>
        <position position="173"/>
    </location>
    <ligand>
        <name>substrate</name>
    </ligand>
</feature>
<feature type="binding site" evidence="13">
    <location>
        <begin position="139"/>
        <end position="141"/>
    </location>
    <ligand>
        <name>substrate</name>
    </ligand>
</feature>
<evidence type="ECO:0000256" key="13">
    <source>
        <dbReference type="PIRSR" id="PIRSR006250-1"/>
    </source>
</evidence>
<evidence type="ECO:0000313" key="16">
    <source>
        <dbReference type="EMBL" id="ODA34807.1"/>
    </source>
</evidence>
<comment type="subunit">
    <text evidence="4">Hexamer formed by 3 homodimers.</text>
</comment>
<dbReference type="FunFam" id="3.20.20.70:FF:000030">
    <property type="entry name" value="Nicotinate-nucleotide pyrophosphorylase, carboxylating"/>
    <property type="match status" value="1"/>
</dbReference>
<evidence type="ECO:0000256" key="5">
    <source>
        <dbReference type="ARBA" id="ARBA00011944"/>
    </source>
</evidence>
<dbReference type="PANTHER" id="PTHR32179">
    <property type="entry name" value="NICOTINATE-NUCLEOTIDE PYROPHOSPHORYLASE [CARBOXYLATING]"/>
    <property type="match status" value="1"/>
</dbReference>
<dbReference type="Gene3D" id="3.20.20.70">
    <property type="entry name" value="Aldolase class I"/>
    <property type="match status" value="1"/>
</dbReference>
<comment type="similarity">
    <text evidence="3 12">Belongs to the NadC/ModD family.</text>
</comment>
<dbReference type="STRING" id="1841610.A6X21_03880"/>
<dbReference type="NCBIfam" id="TIGR00078">
    <property type="entry name" value="nadC"/>
    <property type="match status" value="1"/>
</dbReference>
<evidence type="ECO:0000256" key="9">
    <source>
        <dbReference type="ARBA" id="ARBA00033102"/>
    </source>
</evidence>
<reference evidence="16 17" key="1">
    <citation type="submission" date="2016-05" db="EMBL/GenBank/DDBJ databases">
        <title>Genomic and physiological characterization of Planctopirus sp. isolated from fresh water lake.</title>
        <authorList>
            <person name="Subhash Y."/>
            <person name="Ramana C."/>
        </authorList>
    </citation>
    <scope>NUCLEOTIDE SEQUENCE [LARGE SCALE GENOMIC DNA]</scope>
    <source>
        <strain evidence="16 17">JC280</strain>
    </source>
</reference>
<accession>A0A1C3ENH8</accession>
<protein>
    <recommendedName>
        <fullName evidence="11">Probable nicotinate-nucleotide pyrophosphorylase [carboxylating]</fullName>
        <ecNumber evidence="5">2.4.2.19</ecNumber>
    </recommendedName>
    <alternativeName>
        <fullName evidence="9">Quinolinate phosphoribosyltransferase [decarboxylating]</fullName>
    </alternativeName>
</protein>
<dbReference type="PANTHER" id="PTHR32179:SF3">
    <property type="entry name" value="NICOTINATE-NUCLEOTIDE PYROPHOSPHORYLASE [CARBOXYLATING]"/>
    <property type="match status" value="1"/>
</dbReference>
<feature type="binding site" evidence="13">
    <location>
        <begin position="274"/>
        <end position="276"/>
    </location>
    <ligand>
        <name>substrate</name>
    </ligand>
</feature>
<dbReference type="OrthoDB" id="9782546at2"/>
<comment type="caution">
    <text evidence="16">The sequence shown here is derived from an EMBL/GenBank/DDBJ whole genome shotgun (WGS) entry which is preliminary data.</text>
</comment>
<evidence type="ECO:0000256" key="11">
    <source>
        <dbReference type="ARBA" id="ARBA00069173"/>
    </source>
</evidence>
<dbReference type="InterPro" id="IPR013785">
    <property type="entry name" value="Aldolase_TIM"/>
</dbReference>
<dbReference type="InterPro" id="IPR036068">
    <property type="entry name" value="Nicotinate_pribotase-like_C"/>
</dbReference>
<evidence type="ECO:0000256" key="3">
    <source>
        <dbReference type="ARBA" id="ARBA00009400"/>
    </source>
</evidence>
<dbReference type="GO" id="GO:0009435">
    <property type="term" value="P:NAD+ biosynthetic process"/>
    <property type="evidence" value="ECO:0007669"/>
    <property type="project" value="UniProtKB-UniPathway"/>
</dbReference>
<evidence type="ECO:0000256" key="12">
    <source>
        <dbReference type="PIRNR" id="PIRNR006250"/>
    </source>
</evidence>
<dbReference type="SUPFAM" id="SSF54675">
    <property type="entry name" value="Nicotinate/Quinolinate PRTase N-terminal domain-like"/>
    <property type="match status" value="1"/>
</dbReference>
<dbReference type="EMBL" id="LYDR01000039">
    <property type="protein sequence ID" value="ODA34807.1"/>
    <property type="molecule type" value="Genomic_DNA"/>
</dbReference>
<feature type="binding site" evidence="13">
    <location>
        <position position="106"/>
    </location>
    <ligand>
        <name>substrate</name>
    </ligand>
</feature>
<evidence type="ECO:0000259" key="14">
    <source>
        <dbReference type="Pfam" id="PF01729"/>
    </source>
</evidence>
<dbReference type="RefSeq" id="WP_068846280.1">
    <property type="nucleotide sequence ID" value="NZ_LYDR01000039.1"/>
</dbReference>
<comment type="function">
    <text evidence="1">Involved in the catabolism of quinolinic acid (QA).</text>
</comment>